<evidence type="ECO:0000313" key="2">
    <source>
        <dbReference type="Proteomes" id="UP000452235"/>
    </source>
</evidence>
<comment type="caution">
    <text evidence="1">The sequence shown here is derived from an EMBL/GenBank/DDBJ whole genome shotgun (WGS) entry which is preliminary data.</text>
</comment>
<organism evidence="1 2">
    <name type="scientific">Aspergillus terreus</name>
    <dbReference type="NCBI Taxonomy" id="33178"/>
    <lineage>
        <taxon>Eukaryota</taxon>
        <taxon>Fungi</taxon>
        <taxon>Dikarya</taxon>
        <taxon>Ascomycota</taxon>
        <taxon>Pezizomycotina</taxon>
        <taxon>Eurotiomycetes</taxon>
        <taxon>Eurotiomycetidae</taxon>
        <taxon>Eurotiales</taxon>
        <taxon>Aspergillaceae</taxon>
        <taxon>Aspergillus</taxon>
        <taxon>Aspergillus subgen. Circumdati</taxon>
    </lineage>
</organism>
<name>A0A5M3YNQ4_ASPTE</name>
<keyword evidence="2" id="KW-1185">Reference proteome</keyword>
<dbReference type="OrthoDB" id="4130940at2759"/>
<dbReference type="Proteomes" id="UP000452235">
    <property type="component" value="Unassembled WGS sequence"/>
</dbReference>
<dbReference type="EMBL" id="BLJY01000001">
    <property type="protein sequence ID" value="GFF11860.1"/>
    <property type="molecule type" value="Genomic_DNA"/>
</dbReference>
<sequence>MKDWGTKHKGPKKTVYFDIGGKGGGGLRDLYSFHTTRRYKEYYRKNAEECDKKRRSGYLVGALPLSRGWTSPVAHATTLKKLILDPDTVSRYLEILEENSISVESYLEDASEMARKQEQMAGDFEWTEAFDEQVRDLEEKIVGKMSEKEKREMYENIERMVSCSAPDDSGITAQELGLDEPQARQYYLVQELLDRFAAKVQEGRDTVPA</sequence>
<proteinExistence type="predicted"/>
<gene>
    <name evidence="1" type="ORF">ATEIFO6365_0001008000</name>
</gene>
<evidence type="ECO:0000313" key="1">
    <source>
        <dbReference type="EMBL" id="GFF11860.1"/>
    </source>
</evidence>
<reference evidence="1 2" key="1">
    <citation type="submission" date="2020-01" db="EMBL/GenBank/DDBJ databases">
        <title>Aspergillus terreus IFO 6365 whole genome shotgun sequence.</title>
        <authorList>
            <person name="Kanamasa S."/>
            <person name="Takahashi H."/>
        </authorList>
    </citation>
    <scope>NUCLEOTIDE SEQUENCE [LARGE SCALE GENOMIC DNA]</scope>
    <source>
        <strain evidence="1 2">IFO 6365</strain>
    </source>
</reference>
<dbReference type="AlphaFoldDB" id="A0A5M3YNQ4"/>
<accession>A0A5M3YNQ4</accession>
<protein>
    <submittedName>
        <fullName evidence="1">TPR like protein</fullName>
    </submittedName>
</protein>